<dbReference type="CDD" id="cd11586">
    <property type="entry name" value="VbhA_like"/>
    <property type="match status" value="1"/>
</dbReference>
<keyword evidence="2" id="KW-1185">Reference proteome</keyword>
<evidence type="ECO:0000313" key="1">
    <source>
        <dbReference type="EMBL" id="PAY23558.1"/>
    </source>
</evidence>
<comment type="caution">
    <text evidence="1">The sequence shown here is derived from an EMBL/GenBank/DDBJ whole genome shotgun (WGS) entry which is preliminary data.</text>
</comment>
<dbReference type="AlphaFoldDB" id="A0A2A2WQU0"/>
<dbReference type="OrthoDB" id="4479552at2"/>
<gene>
    <name evidence="1" type="ORF">CEY15_08245</name>
</gene>
<protein>
    <recommendedName>
        <fullName evidence="3">Antitoxin VbhA domain-containing protein</fullName>
    </recommendedName>
</protein>
<name>A0A2A2WQU0_9ACTN</name>
<sequence length="60" mass="6314">MSTRIGPTTDQALAGALVGHRMAGMEPTETDRAIARRQLSGELTVDDAVREAIAAAVHAR</sequence>
<reference evidence="2" key="1">
    <citation type="submission" date="2017-09" db="EMBL/GenBank/DDBJ databases">
        <authorList>
            <person name="Zhang Y."/>
            <person name="Huang X."/>
            <person name="Liu J."/>
            <person name="Lu L."/>
            <person name="Peng K."/>
        </authorList>
    </citation>
    <scope>NUCLEOTIDE SEQUENCE [LARGE SCALE GENOMIC DNA]</scope>
    <source>
        <strain evidence="2">S-XJ-1</strain>
    </source>
</reference>
<accession>A0A2A2WQU0</accession>
<proteinExistence type="predicted"/>
<organism evidence="1 2">
    <name type="scientific">Dietzia natronolimnaea</name>
    <dbReference type="NCBI Taxonomy" id="161920"/>
    <lineage>
        <taxon>Bacteria</taxon>
        <taxon>Bacillati</taxon>
        <taxon>Actinomycetota</taxon>
        <taxon>Actinomycetes</taxon>
        <taxon>Mycobacteriales</taxon>
        <taxon>Dietziaceae</taxon>
        <taxon>Dietzia</taxon>
    </lineage>
</organism>
<dbReference type="RefSeq" id="WP_017838379.1">
    <property type="nucleotide sequence ID" value="NZ_NTGA01000014.1"/>
</dbReference>
<evidence type="ECO:0008006" key="3">
    <source>
        <dbReference type="Google" id="ProtNLM"/>
    </source>
</evidence>
<dbReference type="EMBL" id="NTGA01000014">
    <property type="protein sequence ID" value="PAY23558.1"/>
    <property type="molecule type" value="Genomic_DNA"/>
</dbReference>
<dbReference type="InterPro" id="IPR033788">
    <property type="entry name" value="VbhA-like"/>
</dbReference>
<evidence type="ECO:0000313" key="2">
    <source>
        <dbReference type="Proteomes" id="UP000218810"/>
    </source>
</evidence>
<dbReference type="Proteomes" id="UP000218810">
    <property type="component" value="Unassembled WGS sequence"/>
</dbReference>